<evidence type="ECO:0000313" key="1">
    <source>
        <dbReference type="EMBL" id="VDP44338.1"/>
    </source>
</evidence>
<dbReference type="EMBL" id="UZAH01036184">
    <property type="protein sequence ID" value="VDP44338.1"/>
    <property type="molecule type" value="Genomic_DNA"/>
</dbReference>
<sequence>MEAPQAHMQADAGGNSTSSDCCWSIVVFNVHSDGNELFDFDVKSGPQSSMERDTAPVLLGRISSLVAGGSVDIGATNGVVVTQRCGCSDEHDDKQLASRQRSSLRRHVAYL</sequence>
<organism evidence="1">
    <name type="scientific">Heligmosomoides polygyrus</name>
    <name type="common">Parasitic roundworm</name>
    <dbReference type="NCBI Taxonomy" id="6339"/>
    <lineage>
        <taxon>Eukaryota</taxon>
        <taxon>Metazoa</taxon>
        <taxon>Ecdysozoa</taxon>
        <taxon>Nematoda</taxon>
        <taxon>Chromadorea</taxon>
        <taxon>Rhabditida</taxon>
        <taxon>Rhabditina</taxon>
        <taxon>Rhabditomorpha</taxon>
        <taxon>Strongyloidea</taxon>
        <taxon>Heligmosomidae</taxon>
        <taxon>Heligmosomoides</taxon>
    </lineage>
</organism>
<accession>A0A3P8ECM0</accession>
<proteinExistence type="predicted"/>
<name>A0A3P8ECM0_HELPZ</name>
<protein>
    <submittedName>
        <fullName evidence="1">Uncharacterized protein</fullName>
    </submittedName>
</protein>
<dbReference type="AlphaFoldDB" id="A0A3P8ECM0"/>
<gene>
    <name evidence="1" type="ORF">HPBE_LOCUS24317</name>
</gene>
<reference evidence="1" key="1">
    <citation type="submission" date="2018-11" db="EMBL/GenBank/DDBJ databases">
        <authorList>
            <consortium name="Pathogen Informatics"/>
        </authorList>
    </citation>
    <scope>NUCLEOTIDE SEQUENCE [LARGE SCALE GENOMIC DNA]</scope>
</reference>